<evidence type="ECO:0000313" key="1">
    <source>
        <dbReference type="EMBL" id="AQP43869.1"/>
    </source>
</evidence>
<dbReference type="Gene3D" id="3.40.50.1820">
    <property type="entry name" value="alpha/beta hydrolase"/>
    <property type="match status" value="1"/>
</dbReference>
<protein>
    <submittedName>
        <fullName evidence="1">Uncharacterized protein</fullName>
    </submittedName>
</protein>
<dbReference type="Pfam" id="PF00561">
    <property type="entry name" value="Abhydrolase_1"/>
    <property type="match status" value="1"/>
</dbReference>
<dbReference type="RefSeq" id="WP_077340371.1">
    <property type="nucleotide sequence ID" value="NZ_CP019605.1"/>
</dbReference>
<reference evidence="1 2" key="1">
    <citation type="journal article" date="2016" name="Int. J. Syst. Evol. Microbiol.">
        <title>Tessaracoccus flavus sp. nov., isolated from the drainage system of a lindane-producing factory.</title>
        <authorList>
            <person name="Kumari R."/>
            <person name="Singh P."/>
            <person name="Schumann P."/>
            <person name="Lal R."/>
        </authorList>
    </citation>
    <scope>NUCLEOTIDE SEQUENCE [LARGE SCALE GENOMIC DNA]</scope>
    <source>
        <strain evidence="1 2">RP1T</strain>
    </source>
</reference>
<gene>
    <name evidence="1" type="ORF">RPIT_02765</name>
</gene>
<dbReference type="STRING" id="1610493.RPIT_02765"/>
<dbReference type="Proteomes" id="UP000188324">
    <property type="component" value="Chromosome"/>
</dbReference>
<dbReference type="GO" id="GO:0003824">
    <property type="term" value="F:catalytic activity"/>
    <property type="evidence" value="ECO:0007669"/>
    <property type="project" value="UniProtKB-ARBA"/>
</dbReference>
<organism evidence="1 2">
    <name type="scientific">Tessaracoccus flavus</name>
    <dbReference type="NCBI Taxonomy" id="1610493"/>
    <lineage>
        <taxon>Bacteria</taxon>
        <taxon>Bacillati</taxon>
        <taxon>Actinomycetota</taxon>
        <taxon>Actinomycetes</taxon>
        <taxon>Propionibacteriales</taxon>
        <taxon>Propionibacteriaceae</taxon>
        <taxon>Tessaracoccus</taxon>
    </lineage>
</organism>
<dbReference type="InterPro" id="IPR029058">
    <property type="entry name" value="AB_hydrolase_fold"/>
</dbReference>
<dbReference type="AlphaFoldDB" id="A0A1Q2CCM7"/>
<proteinExistence type="predicted"/>
<dbReference type="KEGG" id="tfl:RPIT_02765"/>
<sequence>MNVRKTTAKLAERAALGGMKAGFRLGERLAPRLTARAASALWFRVPPAPPPTKRDRGVRPGERLDIAVNGRPIAAYSWGEGPTVLLVHGWSGWWQQLGVYVEPLVAAGHRVVASDAPAHGDSPEGIFGRGRSGMPELKDAIDAVAQSVGEVHGLVAHSGGAMAASLAVAEGLDVARVAFIAPSVLLDDILELLGGRLDWGPRTVGEMLAALERDYGLHAADFDVPAVLGRRDLPFPRALFVHDEDDTETPVAGSDVLAGSWPGARVHRTSGLGHYKVLWAEPVVREVTEFLTE</sequence>
<name>A0A1Q2CCM7_9ACTN</name>
<dbReference type="EMBL" id="CP019605">
    <property type="protein sequence ID" value="AQP43869.1"/>
    <property type="molecule type" value="Genomic_DNA"/>
</dbReference>
<dbReference type="OrthoDB" id="9785847at2"/>
<evidence type="ECO:0000313" key="2">
    <source>
        <dbReference type="Proteomes" id="UP000188324"/>
    </source>
</evidence>
<keyword evidence="2" id="KW-1185">Reference proteome</keyword>
<dbReference type="SUPFAM" id="SSF53474">
    <property type="entry name" value="alpha/beta-Hydrolases"/>
    <property type="match status" value="1"/>
</dbReference>
<dbReference type="InterPro" id="IPR000073">
    <property type="entry name" value="AB_hydrolase_1"/>
</dbReference>
<accession>A0A1Q2CCM7</accession>